<dbReference type="Pfam" id="PF02635">
    <property type="entry name" value="DsrE"/>
    <property type="match status" value="1"/>
</dbReference>
<comment type="similarity">
    <text evidence="1">Belongs to the DsrF/TusC family.</text>
</comment>
<comment type="caution">
    <text evidence="2">The sequence shown here is derived from an EMBL/GenBank/DDBJ whole genome shotgun (WGS) entry which is preliminary data.</text>
</comment>
<evidence type="ECO:0000313" key="2">
    <source>
        <dbReference type="EMBL" id="OBX10746.1"/>
    </source>
</evidence>
<dbReference type="EMBL" id="JTJU01000022">
    <property type="protein sequence ID" value="OBX10746.1"/>
    <property type="molecule type" value="Genomic_DNA"/>
</dbReference>
<dbReference type="InterPro" id="IPR027396">
    <property type="entry name" value="DsrEFH-like"/>
</dbReference>
<dbReference type="NCBIfam" id="TIGR03010">
    <property type="entry name" value="sulf_tusC_dsrF"/>
    <property type="match status" value="1"/>
</dbReference>
<dbReference type="AlphaFoldDB" id="A0AB36E2Z2"/>
<protein>
    <submittedName>
        <fullName evidence="2">Sulfur relay protein TusC</fullName>
    </submittedName>
</protein>
<evidence type="ECO:0000313" key="3">
    <source>
        <dbReference type="Proteomes" id="UP000092527"/>
    </source>
</evidence>
<proteinExistence type="inferred from homology"/>
<accession>A0AB36E2Z2</accession>
<gene>
    <name evidence="2" type="ORF">QV09_04470</name>
</gene>
<dbReference type="RefSeq" id="WP_066421565.1">
    <property type="nucleotide sequence ID" value="NZ_CP103875.1"/>
</dbReference>
<dbReference type="NCBIfam" id="NF001238">
    <property type="entry name" value="PRK00211.1"/>
    <property type="match status" value="1"/>
</dbReference>
<dbReference type="SUPFAM" id="SSF75169">
    <property type="entry name" value="DsrEFH-like"/>
    <property type="match status" value="1"/>
</dbReference>
<dbReference type="InterPro" id="IPR017462">
    <property type="entry name" value="Sulphur_relay_TusC/DsrF"/>
</dbReference>
<dbReference type="Gene3D" id="3.40.1260.10">
    <property type="entry name" value="DsrEFH-like"/>
    <property type="match status" value="1"/>
</dbReference>
<dbReference type="PANTHER" id="PTHR38780">
    <property type="entry name" value="PROTEIN TUSC"/>
    <property type="match status" value="1"/>
</dbReference>
<dbReference type="Proteomes" id="UP000092527">
    <property type="component" value="Unassembled WGS sequence"/>
</dbReference>
<name>A0AB36E2Z2_9PAST</name>
<evidence type="ECO:0000256" key="1">
    <source>
        <dbReference type="ARBA" id="ARBA00005996"/>
    </source>
</evidence>
<dbReference type="InterPro" id="IPR003787">
    <property type="entry name" value="Sulphur_relay_DsrE/F-like"/>
</dbReference>
<organism evidence="2 3">
    <name type="scientific">Gallibacterium salpingitidis</name>
    <dbReference type="NCBI Taxonomy" id="505341"/>
    <lineage>
        <taxon>Bacteria</taxon>
        <taxon>Pseudomonadati</taxon>
        <taxon>Pseudomonadota</taxon>
        <taxon>Gammaproteobacteria</taxon>
        <taxon>Pasteurellales</taxon>
        <taxon>Pasteurellaceae</taxon>
        <taxon>Gallibacterium</taxon>
    </lineage>
</organism>
<reference evidence="2 3" key="1">
    <citation type="submission" date="2014-11" db="EMBL/GenBank/DDBJ databases">
        <title>Pan-genome of Gallibacterium spp.</title>
        <authorList>
            <person name="Kudirkiene E."/>
            <person name="Bojesen A.M."/>
        </authorList>
    </citation>
    <scope>NUCLEOTIDE SEQUENCE [LARGE SCALE GENOMIC DNA]</scope>
    <source>
        <strain evidence="2 3">18469/18</strain>
    </source>
</reference>
<dbReference type="PANTHER" id="PTHR38780:SF1">
    <property type="entry name" value="PROTEIN TUSC"/>
    <property type="match status" value="1"/>
</dbReference>
<sequence>MKVAFVFTQAPYGSSRVREGIDALLAMSAYCDETDIGVFFLHDGVLNLLARQQAELLLQKETSAMLKLLALYEIEQCFISQEDVARYQLTDQSLLLPVKILEQSALINTLRQAEKILTF</sequence>